<protein>
    <submittedName>
        <fullName evidence="2">Uncharacterized protein</fullName>
    </submittedName>
</protein>
<reference evidence="2" key="2">
    <citation type="submission" date="2021-02" db="EMBL/GenBank/DDBJ databases">
        <authorList>
            <person name="Kimball J.A."/>
            <person name="Haas M.W."/>
            <person name="Macchietto M."/>
            <person name="Kono T."/>
            <person name="Duquette J."/>
            <person name="Shao M."/>
        </authorList>
    </citation>
    <scope>NUCLEOTIDE SEQUENCE</scope>
    <source>
        <tissue evidence="2">Fresh leaf tissue</tissue>
    </source>
</reference>
<evidence type="ECO:0000313" key="2">
    <source>
        <dbReference type="EMBL" id="KAG8077031.1"/>
    </source>
</evidence>
<keyword evidence="1" id="KW-0812">Transmembrane</keyword>
<dbReference type="Proteomes" id="UP000729402">
    <property type="component" value="Unassembled WGS sequence"/>
</dbReference>
<keyword evidence="1" id="KW-1133">Transmembrane helix</keyword>
<keyword evidence="1" id="KW-0472">Membrane</keyword>
<sequence>MPPPTTMVRSSVHYLLLSFIKVGALPSFFPIAACRRPPAIARLVVAKPAPPLVPLLAAASSPRVAPFCSLPVAKGKTAKQQGERREAEKSWPFSASQSSTVVISHLQSPTTSSLGENSIISHLFQPTKYML</sequence>
<accession>A0A8J5TGU7</accession>
<gene>
    <name evidence="2" type="ORF">GUJ93_ZPchr0006g41780</name>
</gene>
<reference evidence="2" key="1">
    <citation type="journal article" date="2021" name="bioRxiv">
        <title>Whole Genome Assembly and Annotation of Northern Wild Rice, Zizania palustris L., Supports a Whole Genome Duplication in the Zizania Genus.</title>
        <authorList>
            <person name="Haas M."/>
            <person name="Kono T."/>
            <person name="Macchietto M."/>
            <person name="Millas R."/>
            <person name="McGilp L."/>
            <person name="Shao M."/>
            <person name="Duquette J."/>
            <person name="Hirsch C.N."/>
            <person name="Kimball J."/>
        </authorList>
    </citation>
    <scope>NUCLEOTIDE SEQUENCE</scope>
    <source>
        <tissue evidence="2">Fresh leaf tissue</tissue>
    </source>
</reference>
<proteinExistence type="predicted"/>
<evidence type="ECO:0000256" key="1">
    <source>
        <dbReference type="SAM" id="Phobius"/>
    </source>
</evidence>
<feature type="transmembrane region" description="Helical" evidence="1">
    <location>
        <begin position="12"/>
        <end position="33"/>
    </location>
</feature>
<comment type="caution">
    <text evidence="2">The sequence shown here is derived from an EMBL/GenBank/DDBJ whole genome shotgun (WGS) entry which is preliminary data.</text>
</comment>
<organism evidence="2 3">
    <name type="scientific">Zizania palustris</name>
    <name type="common">Northern wild rice</name>
    <dbReference type="NCBI Taxonomy" id="103762"/>
    <lineage>
        <taxon>Eukaryota</taxon>
        <taxon>Viridiplantae</taxon>
        <taxon>Streptophyta</taxon>
        <taxon>Embryophyta</taxon>
        <taxon>Tracheophyta</taxon>
        <taxon>Spermatophyta</taxon>
        <taxon>Magnoliopsida</taxon>
        <taxon>Liliopsida</taxon>
        <taxon>Poales</taxon>
        <taxon>Poaceae</taxon>
        <taxon>BOP clade</taxon>
        <taxon>Oryzoideae</taxon>
        <taxon>Oryzeae</taxon>
        <taxon>Zizaniinae</taxon>
        <taxon>Zizania</taxon>
    </lineage>
</organism>
<dbReference type="AlphaFoldDB" id="A0A8J5TGU7"/>
<evidence type="ECO:0000313" key="3">
    <source>
        <dbReference type="Proteomes" id="UP000729402"/>
    </source>
</evidence>
<dbReference type="EMBL" id="JAAALK010000283">
    <property type="protein sequence ID" value="KAG8077031.1"/>
    <property type="molecule type" value="Genomic_DNA"/>
</dbReference>
<name>A0A8J5TGU7_ZIZPA</name>
<keyword evidence="3" id="KW-1185">Reference proteome</keyword>